<evidence type="ECO:0000256" key="3">
    <source>
        <dbReference type="ARBA" id="ARBA00012438"/>
    </source>
</evidence>
<dbReference type="SUPFAM" id="SSF55874">
    <property type="entry name" value="ATPase domain of HSP90 chaperone/DNA topoisomerase II/histidine kinase"/>
    <property type="match status" value="1"/>
</dbReference>
<evidence type="ECO:0000256" key="6">
    <source>
        <dbReference type="ARBA" id="ARBA00022692"/>
    </source>
</evidence>
<dbReference type="SMART" id="SM00387">
    <property type="entry name" value="HATPase_c"/>
    <property type="match status" value="1"/>
</dbReference>
<comment type="caution">
    <text evidence="13">The sequence shown here is derived from an EMBL/GenBank/DDBJ whole genome shotgun (WGS) entry which is preliminary data.</text>
</comment>
<dbReference type="SMART" id="SM00304">
    <property type="entry name" value="HAMP"/>
    <property type="match status" value="1"/>
</dbReference>
<dbReference type="Pfam" id="PF00672">
    <property type="entry name" value="HAMP"/>
    <property type="match status" value="1"/>
</dbReference>
<reference evidence="13 14" key="1">
    <citation type="submission" date="2019-07" db="EMBL/GenBank/DDBJ databases">
        <title>Microbispora hainanensis DSM 45428.</title>
        <authorList>
            <person name="Thawai C."/>
        </authorList>
    </citation>
    <scope>NUCLEOTIDE SEQUENCE [LARGE SCALE GENOMIC DNA]</scope>
    <source>
        <strain evidence="13 14">DSM 45428</strain>
    </source>
</reference>
<organism evidence="13 14">
    <name type="scientific">Microbispora hainanensis</name>
    <dbReference type="NCBI Taxonomy" id="568844"/>
    <lineage>
        <taxon>Bacteria</taxon>
        <taxon>Bacillati</taxon>
        <taxon>Actinomycetota</taxon>
        <taxon>Actinomycetes</taxon>
        <taxon>Streptosporangiales</taxon>
        <taxon>Streptosporangiaceae</taxon>
        <taxon>Microbispora</taxon>
    </lineage>
</organism>
<evidence type="ECO:0000256" key="5">
    <source>
        <dbReference type="ARBA" id="ARBA00022679"/>
    </source>
</evidence>
<dbReference type="PROSITE" id="PS50109">
    <property type="entry name" value="HIS_KIN"/>
    <property type="match status" value="1"/>
</dbReference>
<dbReference type="Pfam" id="PF02518">
    <property type="entry name" value="HATPase_c"/>
    <property type="match status" value="1"/>
</dbReference>
<comment type="catalytic activity">
    <reaction evidence="1">
        <text>ATP + protein L-histidine = ADP + protein N-phospho-L-histidine.</text>
        <dbReference type="EC" id="2.7.13.3"/>
    </reaction>
</comment>
<feature type="domain" description="Histidine kinase" evidence="11">
    <location>
        <begin position="246"/>
        <end position="456"/>
    </location>
</feature>
<dbReference type="FunFam" id="1.10.287.130:FF:000001">
    <property type="entry name" value="Two-component sensor histidine kinase"/>
    <property type="match status" value="1"/>
</dbReference>
<keyword evidence="4" id="KW-0597">Phosphoprotein</keyword>
<dbReference type="InterPro" id="IPR050428">
    <property type="entry name" value="TCS_sensor_his_kinase"/>
</dbReference>
<evidence type="ECO:0000256" key="7">
    <source>
        <dbReference type="ARBA" id="ARBA00022777"/>
    </source>
</evidence>
<dbReference type="RefSeq" id="WP_142623856.1">
    <property type="nucleotide sequence ID" value="NZ_VIRM01000051.1"/>
</dbReference>
<evidence type="ECO:0000259" key="12">
    <source>
        <dbReference type="PROSITE" id="PS50885"/>
    </source>
</evidence>
<keyword evidence="9" id="KW-0902">Two-component regulatory system</keyword>
<dbReference type="Gene3D" id="3.30.565.10">
    <property type="entry name" value="Histidine kinase-like ATPase, C-terminal domain"/>
    <property type="match status" value="1"/>
</dbReference>
<dbReference type="InterPro" id="IPR003594">
    <property type="entry name" value="HATPase_dom"/>
</dbReference>
<evidence type="ECO:0000256" key="8">
    <source>
        <dbReference type="ARBA" id="ARBA00022989"/>
    </source>
</evidence>
<accession>A0A544YIH4</accession>
<dbReference type="PANTHER" id="PTHR45436">
    <property type="entry name" value="SENSOR HISTIDINE KINASE YKOH"/>
    <property type="match status" value="1"/>
</dbReference>
<dbReference type="InterPro" id="IPR036097">
    <property type="entry name" value="HisK_dim/P_sf"/>
</dbReference>
<evidence type="ECO:0000313" key="13">
    <source>
        <dbReference type="EMBL" id="TQS16559.1"/>
    </source>
</evidence>
<keyword evidence="8" id="KW-1133">Transmembrane helix</keyword>
<keyword evidence="7 13" id="KW-0418">Kinase</keyword>
<keyword evidence="6" id="KW-0812">Transmembrane</keyword>
<name>A0A544YIH4_9ACTN</name>
<dbReference type="InterPro" id="IPR004358">
    <property type="entry name" value="Sig_transdc_His_kin-like_C"/>
</dbReference>
<evidence type="ECO:0000256" key="2">
    <source>
        <dbReference type="ARBA" id="ARBA00004236"/>
    </source>
</evidence>
<dbReference type="CDD" id="cd00082">
    <property type="entry name" value="HisKA"/>
    <property type="match status" value="1"/>
</dbReference>
<dbReference type="EC" id="2.7.13.3" evidence="3"/>
<dbReference type="InterPro" id="IPR003660">
    <property type="entry name" value="HAMP_dom"/>
</dbReference>
<dbReference type="CDD" id="cd06225">
    <property type="entry name" value="HAMP"/>
    <property type="match status" value="1"/>
</dbReference>
<evidence type="ECO:0000256" key="4">
    <source>
        <dbReference type="ARBA" id="ARBA00022553"/>
    </source>
</evidence>
<dbReference type="PANTHER" id="PTHR45436:SF5">
    <property type="entry name" value="SENSOR HISTIDINE KINASE TRCS"/>
    <property type="match status" value="1"/>
</dbReference>
<evidence type="ECO:0000259" key="11">
    <source>
        <dbReference type="PROSITE" id="PS50109"/>
    </source>
</evidence>
<protein>
    <recommendedName>
        <fullName evidence="3">histidine kinase</fullName>
        <ecNumber evidence="3">2.7.13.3</ecNumber>
    </recommendedName>
</protein>
<evidence type="ECO:0000256" key="9">
    <source>
        <dbReference type="ARBA" id="ARBA00023012"/>
    </source>
</evidence>
<proteinExistence type="predicted"/>
<dbReference type="AlphaFoldDB" id="A0A544YIH4"/>
<dbReference type="GO" id="GO:0000155">
    <property type="term" value="F:phosphorelay sensor kinase activity"/>
    <property type="evidence" value="ECO:0007669"/>
    <property type="project" value="InterPro"/>
</dbReference>
<dbReference type="Gene3D" id="1.10.287.130">
    <property type="match status" value="1"/>
</dbReference>
<evidence type="ECO:0000256" key="1">
    <source>
        <dbReference type="ARBA" id="ARBA00000085"/>
    </source>
</evidence>
<keyword evidence="5" id="KW-0808">Transferase</keyword>
<dbReference type="InterPro" id="IPR003661">
    <property type="entry name" value="HisK_dim/P_dom"/>
</dbReference>
<keyword evidence="10" id="KW-0472">Membrane</keyword>
<dbReference type="InterPro" id="IPR036890">
    <property type="entry name" value="HATPase_C_sf"/>
</dbReference>
<dbReference type="InterPro" id="IPR005467">
    <property type="entry name" value="His_kinase_dom"/>
</dbReference>
<evidence type="ECO:0000313" key="14">
    <source>
        <dbReference type="Proteomes" id="UP000316541"/>
    </source>
</evidence>
<dbReference type="Gene3D" id="6.10.340.10">
    <property type="match status" value="1"/>
</dbReference>
<dbReference type="PRINTS" id="PR00344">
    <property type="entry name" value="BCTRLSENSOR"/>
</dbReference>
<dbReference type="PROSITE" id="PS50885">
    <property type="entry name" value="HAMP"/>
    <property type="match status" value="1"/>
</dbReference>
<dbReference type="GO" id="GO:0005886">
    <property type="term" value="C:plasma membrane"/>
    <property type="evidence" value="ECO:0007669"/>
    <property type="project" value="UniProtKB-SubCell"/>
</dbReference>
<dbReference type="CDD" id="cd00075">
    <property type="entry name" value="HATPase"/>
    <property type="match status" value="1"/>
</dbReference>
<evidence type="ECO:0000256" key="10">
    <source>
        <dbReference type="ARBA" id="ARBA00023136"/>
    </source>
</evidence>
<feature type="domain" description="HAMP" evidence="12">
    <location>
        <begin position="179"/>
        <end position="231"/>
    </location>
</feature>
<dbReference type="Proteomes" id="UP000316541">
    <property type="component" value="Unassembled WGS sequence"/>
</dbReference>
<comment type="subcellular location">
    <subcellularLocation>
        <location evidence="2">Cell membrane</location>
    </subcellularLocation>
</comment>
<sequence>MSLRTRLLAGLLGVSAVLLVVFSLVSVIVLRGHLRTRLEGQVVAATVTAARRVVVGDPLEQALTGSTYALAAYDLSENRAHLVSGDAADAAAVPVLAEAMGKDRLLAYAAQGRTFDLDPSHDHEMIAAASMSPSGLRLVVVAVPLDAVDDPVRHLLISELATGGALILLLAAGGRLLIAGGLAPLGKMAGTAHLVAERVDLSARMPEGPSEVGRLGAAINLMLDRIADAFRDRQASEDRVRRFAADASHELRTPLSTISGYAELYRAGAIPSEDLPTIMGRIEAEANRMGRLVGEMLELARLDRGAALALDETDLAEMAREVAADSAALDPAYPVTVEAPPSLVATVDEARVRQVLVNLLGNVRAHTPEGTKATVRLLRAPESVTIEVRDTGPGMSEEQAERAFDRFQRGEVHLSGGAGLGLSIVKAIVEAHGGRCRIVSSPGEGMAVHIALPAMQKATGG</sequence>
<gene>
    <name evidence="13" type="ORF">FLX08_31250</name>
</gene>
<dbReference type="SUPFAM" id="SSF47384">
    <property type="entry name" value="Homodimeric domain of signal transducing histidine kinase"/>
    <property type="match status" value="1"/>
</dbReference>
<dbReference type="SMART" id="SM00388">
    <property type="entry name" value="HisKA"/>
    <property type="match status" value="1"/>
</dbReference>
<dbReference type="Pfam" id="PF00512">
    <property type="entry name" value="HisKA"/>
    <property type="match status" value="1"/>
</dbReference>
<dbReference type="EMBL" id="VIRM01000051">
    <property type="protein sequence ID" value="TQS16559.1"/>
    <property type="molecule type" value="Genomic_DNA"/>
</dbReference>